<organism evidence="1 2">
    <name type="scientific">Zalaria obscura</name>
    <dbReference type="NCBI Taxonomy" id="2024903"/>
    <lineage>
        <taxon>Eukaryota</taxon>
        <taxon>Fungi</taxon>
        <taxon>Dikarya</taxon>
        <taxon>Ascomycota</taxon>
        <taxon>Pezizomycotina</taxon>
        <taxon>Dothideomycetes</taxon>
        <taxon>Dothideomycetidae</taxon>
        <taxon>Dothideales</taxon>
        <taxon>Zalariaceae</taxon>
        <taxon>Zalaria</taxon>
    </lineage>
</organism>
<protein>
    <submittedName>
        <fullName evidence="1">Uncharacterized protein</fullName>
    </submittedName>
</protein>
<accession>A0ACC3SJ91</accession>
<dbReference type="Proteomes" id="UP001320706">
    <property type="component" value="Unassembled WGS sequence"/>
</dbReference>
<evidence type="ECO:0000313" key="2">
    <source>
        <dbReference type="Proteomes" id="UP001320706"/>
    </source>
</evidence>
<proteinExistence type="predicted"/>
<comment type="caution">
    <text evidence="1">The sequence shown here is derived from an EMBL/GenBank/DDBJ whole genome shotgun (WGS) entry which is preliminary data.</text>
</comment>
<evidence type="ECO:0000313" key="1">
    <source>
        <dbReference type="EMBL" id="KAK8215365.1"/>
    </source>
</evidence>
<keyword evidence="2" id="KW-1185">Reference proteome</keyword>
<sequence>MCVNIILVLVVFEVVRLAIAVMLAEFEVVRLAIAVVLTELEFVRLETTWGAGVVDVDGRKVVEITVMVDNVEGRVEKDNDNRGTKLEREPTNSGWRPKRMDATVPDETYRMKELDPDAKQDFRSIKLDEFSLPSRASTQFVQRHFPISSAWQYPFMIGGTYFLTALLAIFIYTSRLYTNRTVLAAVGKSYIPVEEGEVGRNVRRMVAKCLQRSALIAWEARPRDLAAEDREVSGHEHRKSRRNHHRRGPGDDSHLLGTIIKVDPQSPPWGHVQHPGWSSPSRFETTLTPHVHFGTVFQELPHLIEAQAVSFAPPDPDYIPSDPTDLPLADPRIVEVLQRPPTTGLREYLNRLVNLGVFSDPTAVDKFLAQYEYARFNPVPLLEPQFSTLMAAFADLLTCMTAPPPHLLEATAKFSSSNTSQALNDTSSLAASTHSIATSISSNTSAIHHRSASPALPSVYATIANDGFLTVPGSPQAMLTPQSRTRTPSYLHPLSGNSRESVSSVIRSRSRSGRPSVDSTQSGSTIGSVIRRPTPSPGASSNEWFEAG</sequence>
<dbReference type="EMBL" id="JAMKPW020000008">
    <property type="protein sequence ID" value="KAK8215365.1"/>
    <property type="molecule type" value="Genomic_DNA"/>
</dbReference>
<name>A0ACC3SJ91_9PEZI</name>
<reference evidence="1" key="1">
    <citation type="submission" date="2024-02" db="EMBL/GenBank/DDBJ databases">
        <title>Metagenome Assembled Genome of Zalaria obscura JY119.</title>
        <authorList>
            <person name="Vighnesh L."/>
            <person name="Jagadeeshwari U."/>
            <person name="Venkata Ramana C."/>
            <person name="Sasikala C."/>
        </authorList>
    </citation>
    <scope>NUCLEOTIDE SEQUENCE</scope>
    <source>
        <strain evidence="1">JY119</strain>
    </source>
</reference>
<gene>
    <name evidence="1" type="ORF">M8818_001986</name>
</gene>